<feature type="signal peptide" evidence="1">
    <location>
        <begin position="1"/>
        <end position="24"/>
    </location>
</feature>
<keyword evidence="1" id="KW-0732">Signal</keyword>
<dbReference type="RefSeq" id="WP_173767978.1">
    <property type="nucleotide sequence ID" value="NZ_CP048836.1"/>
</dbReference>
<reference evidence="2 3" key="1">
    <citation type="submission" date="2020-02" db="EMBL/GenBank/DDBJ databases">
        <title>Nitrogenibacter mangrovi gen. nov., sp. nov. isolated from mangrove sediment, a denitrifying betaproteobacterium.</title>
        <authorList>
            <person name="Liao H."/>
            <person name="Tian Y."/>
        </authorList>
    </citation>
    <scope>NUCLEOTIDE SEQUENCE [LARGE SCALE GENOMIC DNA]</scope>
    <source>
        <strain evidence="2 3">M9-3-2</strain>
    </source>
</reference>
<evidence type="ECO:0000313" key="3">
    <source>
        <dbReference type="Proteomes" id="UP000501991"/>
    </source>
</evidence>
<protein>
    <submittedName>
        <fullName evidence="2">Porin</fullName>
    </submittedName>
</protein>
<feature type="chain" id="PRO_5025605798" evidence="1">
    <location>
        <begin position="25"/>
        <end position="238"/>
    </location>
</feature>
<dbReference type="AlphaFoldDB" id="A0A6C1B990"/>
<keyword evidence="3" id="KW-1185">Reference proteome</keyword>
<dbReference type="InterPro" id="IPR010239">
    <property type="entry name" value="CHP02001"/>
</dbReference>
<dbReference type="InterPro" id="IPR023614">
    <property type="entry name" value="Porin_dom_sf"/>
</dbReference>
<sequence>MHKTIINAAVAAALLAGASGMALAEDSPFSANVGFVSDYQYRGWSQTNEKMALQGGFDYAHPSGFYAGVWGSNVSWIKDAYADADSSLEVDIYGGYTMNAGPIGLDFGLLQYYYPGSGVSDAAQPSFNTLEGYVGASWEFLTFKYSHSFTNLFGVPDSKGSGYYDLGASYEVGYGITVDAHIGRQHFTHSSGTSYNDWKVGVSKDFGGFDFGLQYVDTDVDNEKLADKRFIVSVSKSF</sequence>
<proteinExistence type="predicted"/>
<accession>A0A6C1B990</accession>
<gene>
    <name evidence="2" type="ORF">G3580_18365</name>
</gene>
<dbReference type="NCBIfam" id="TIGR02001">
    <property type="entry name" value="gcw_chp"/>
    <property type="match status" value="1"/>
</dbReference>
<evidence type="ECO:0000313" key="2">
    <source>
        <dbReference type="EMBL" id="QID19405.1"/>
    </source>
</evidence>
<dbReference type="Pfam" id="PF09694">
    <property type="entry name" value="Gcw_chp"/>
    <property type="match status" value="1"/>
</dbReference>
<dbReference type="EMBL" id="CP048836">
    <property type="protein sequence ID" value="QID19405.1"/>
    <property type="molecule type" value="Genomic_DNA"/>
</dbReference>
<organism evidence="2 3">
    <name type="scientific">Nitrogeniibacter mangrovi</name>
    <dbReference type="NCBI Taxonomy" id="2016596"/>
    <lineage>
        <taxon>Bacteria</taxon>
        <taxon>Pseudomonadati</taxon>
        <taxon>Pseudomonadota</taxon>
        <taxon>Betaproteobacteria</taxon>
        <taxon>Rhodocyclales</taxon>
        <taxon>Zoogloeaceae</taxon>
        <taxon>Nitrogeniibacter</taxon>
    </lineage>
</organism>
<dbReference type="Gene3D" id="2.40.160.10">
    <property type="entry name" value="Porin"/>
    <property type="match status" value="1"/>
</dbReference>
<name>A0A6C1B990_9RHOO</name>
<evidence type="ECO:0000256" key="1">
    <source>
        <dbReference type="SAM" id="SignalP"/>
    </source>
</evidence>
<dbReference type="Proteomes" id="UP000501991">
    <property type="component" value="Chromosome"/>
</dbReference>
<dbReference type="KEGG" id="azq:G3580_18365"/>